<evidence type="ECO:0000313" key="2">
    <source>
        <dbReference type="EMBL" id="MPC85641.1"/>
    </source>
</evidence>
<dbReference type="InterPro" id="IPR029058">
    <property type="entry name" value="AB_hydrolase_fold"/>
</dbReference>
<feature type="domain" description="AB hydrolase-1" evidence="1">
    <location>
        <begin position="2"/>
        <end position="52"/>
    </location>
</feature>
<evidence type="ECO:0000259" key="1">
    <source>
        <dbReference type="Pfam" id="PF00561"/>
    </source>
</evidence>
<organism evidence="2 3">
    <name type="scientific">Portunus trituberculatus</name>
    <name type="common">Swimming crab</name>
    <name type="synonym">Neptunus trituberculatus</name>
    <dbReference type="NCBI Taxonomy" id="210409"/>
    <lineage>
        <taxon>Eukaryota</taxon>
        <taxon>Metazoa</taxon>
        <taxon>Ecdysozoa</taxon>
        <taxon>Arthropoda</taxon>
        <taxon>Crustacea</taxon>
        <taxon>Multicrustacea</taxon>
        <taxon>Malacostraca</taxon>
        <taxon>Eumalacostraca</taxon>
        <taxon>Eucarida</taxon>
        <taxon>Decapoda</taxon>
        <taxon>Pleocyemata</taxon>
        <taxon>Brachyura</taxon>
        <taxon>Eubrachyura</taxon>
        <taxon>Portunoidea</taxon>
        <taxon>Portunidae</taxon>
        <taxon>Portuninae</taxon>
        <taxon>Portunus</taxon>
    </lineage>
</organism>
<dbReference type="EMBL" id="VSRR010069053">
    <property type="protein sequence ID" value="MPC85641.1"/>
    <property type="molecule type" value="Genomic_DNA"/>
</dbReference>
<evidence type="ECO:0000313" key="3">
    <source>
        <dbReference type="Proteomes" id="UP000324222"/>
    </source>
</evidence>
<name>A0A5B7IJP5_PORTR</name>
<protein>
    <submittedName>
        <fullName evidence="2">Protein ABHD8</fullName>
    </submittedName>
</protein>
<dbReference type="SUPFAM" id="SSF53474">
    <property type="entry name" value="alpha/beta-Hydrolases"/>
    <property type="match status" value="1"/>
</dbReference>
<dbReference type="OrthoDB" id="428974at2759"/>
<dbReference type="Proteomes" id="UP000324222">
    <property type="component" value="Unassembled WGS sequence"/>
</dbReference>
<sequence>MGGSSDHWRQQLWYFVTRGYEVVAPDLMGHGLSSAPKDPEHYTFSQMLDQITLVFDLFVPQGRKCSIAAALARSRVSSVRLVIMASCGGPSPLMPNPPNKSFLHTRLAAFLSPFLACGCCR</sequence>
<dbReference type="Pfam" id="PF00561">
    <property type="entry name" value="Abhydrolase_1"/>
    <property type="match status" value="1"/>
</dbReference>
<keyword evidence="3" id="KW-1185">Reference proteome</keyword>
<proteinExistence type="predicted"/>
<accession>A0A5B7IJP5</accession>
<gene>
    <name evidence="2" type="primary">abhd8</name>
    <name evidence="2" type="ORF">E2C01_080423</name>
</gene>
<comment type="caution">
    <text evidence="2">The sequence shown here is derived from an EMBL/GenBank/DDBJ whole genome shotgun (WGS) entry which is preliminary data.</text>
</comment>
<dbReference type="Gene3D" id="3.40.50.1820">
    <property type="entry name" value="alpha/beta hydrolase"/>
    <property type="match status" value="1"/>
</dbReference>
<dbReference type="InterPro" id="IPR000073">
    <property type="entry name" value="AB_hydrolase_1"/>
</dbReference>
<dbReference type="PANTHER" id="PTHR43329">
    <property type="entry name" value="EPOXIDE HYDROLASE"/>
    <property type="match status" value="1"/>
</dbReference>
<reference evidence="2 3" key="1">
    <citation type="submission" date="2019-05" db="EMBL/GenBank/DDBJ databases">
        <title>Another draft genome of Portunus trituberculatus and its Hox gene families provides insights of decapod evolution.</title>
        <authorList>
            <person name="Jeong J.-H."/>
            <person name="Song I."/>
            <person name="Kim S."/>
            <person name="Choi T."/>
            <person name="Kim D."/>
            <person name="Ryu S."/>
            <person name="Kim W."/>
        </authorList>
    </citation>
    <scope>NUCLEOTIDE SEQUENCE [LARGE SCALE GENOMIC DNA]</scope>
    <source>
        <tissue evidence="2">Muscle</tissue>
    </source>
</reference>
<dbReference type="AlphaFoldDB" id="A0A5B7IJP5"/>
<dbReference type="GO" id="GO:0004301">
    <property type="term" value="F:epoxide hydrolase activity"/>
    <property type="evidence" value="ECO:0007669"/>
    <property type="project" value="UniProtKB-ARBA"/>
</dbReference>